<feature type="region of interest" description="Disordered" evidence="1">
    <location>
        <begin position="54"/>
        <end position="90"/>
    </location>
</feature>
<protein>
    <submittedName>
        <fullName evidence="2">Uncharacterized protein</fullName>
    </submittedName>
</protein>
<gene>
    <name evidence="2" type="ORF">PLEPLA_LOCUS8573</name>
</gene>
<comment type="caution">
    <text evidence="2">The sequence shown here is derived from an EMBL/GenBank/DDBJ whole genome shotgun (WGS) entry which is preliminary data.</text>
</comment>
<sequence length="90" mass="10754">MNSKRPRNLEQEDFVPWSLRWGWGNIAPCTLTGRKCGRPNKWCQKWDPRYSKRCQSRERKVAKKNQKRGQAEHVLQTSGRVQRQKKSLMN</sequence>
<dbReference type="EMBL" id="CADEAL010000474">
    <property type="protein sequence ID" value="CAB1420698.1"/>
    <property type="molecule type" value="Genomic_DNA"/>
</dbReference>
<evidence type="ECO:0000313" key="3">
    <source>
        <dbReference type="Proteomes" id="UP001153269"/>
    </source>
</evidence>
<evidence type="ECO:0000256" key="1">
    <source>
        <dbReference type="SAM" id="MobiDB-lite"/>
    </source>
</evidence>
<evidence type="ECO:0000313" key="2">
    <source>
        <dbReference type="EMBL" id="CAB1420698.1"/>
    </source>
</evidence>
<keyword evidence="3" id="KW-1185">Reference proteome</keyword>
<accession>A0A9N7TXV4</accession>
<dbReference type="Proteomes" id="UP001153269">
    <property type="component" value="Unassembled WGS sequence"/>
</dbReference>
<proteinExistence type="predicted"/>
<reference evidence="2" key="1">
    <citation type="submission" date="2020-03" db="EMBL/GenBank/DDBJ databases">
        <authorList>
            <person name="Weist P."/>
        </authorList>
    </citation>
    <scope>NUCLEOTIDE SEQUENCE</scope>
</reference>
<name>A0A9N7TXV4_PLEPL</name>
<dbReference type="AlphaFoldDB" id="A0A9N7TXV4"/>
<organism evidence="2 3">
    <name type="scientific">Pleuronectes platessa</name>
    <name type="common">European plaice</name>
    <dbReference type="NCBI Taxonomy" id="8262"/>
    <lineage>
        <taxon>Eukaryota</taxon>
        <taxon>Metazoa</taxon>
        <taxon>Chordata</taxon>
        <taxon>Craniata</taxon>
        <taxon>Vertebrata</taxon>
        <taxon>Euteleostomi</taxon>
        <taxon>Actinopterygii</taxon>
        <taxon>Neopterygii</taxon>
        <taxon>Teleostei</taxon>
        <taxon>Neoteleostei</taxon>
        <taxon>Acanthomorphata</taxon>
        <taxon>Carangaria</taxon>
        <taxon>Pleuronectiformes</taxon>
        <taxon>Pleuronectoidei</taxon>
        <taxon>Pleuronectidae</taxon>
        <taxon>Pleuronectes</taxon>
    </lineage>
</organism>